<evidence type="ECO:0000256" key="2">
    <source>
        <dbReference type="ARBA" id="ARBA00022801"/>
    </source>
</evidence>
<accession>A0A397RVS7</accession>
<evidence type="ECO:0000256" key="3">
    <source>
        <dbReference type="ARBA" id="ARBA00023098"/>
    </source>
</evidence>
<organism evidence="5 6">
    <name type="scientific">Anaeroplasma bactoclasticum</name>
    <dbReference type="NCBI Taxonomy" id="2088"/>
    <lineage>
        <taxon>Bacteria</taxon>
        <taxon>Bacillati</taxon>
        <taxon>Mycoplasmatota</taxon>
        <taxon>Mollicutes</taxon>
        <taxon>Anaeroplasmatales</taxon>
        <taxon>Anaeroplasmataceae</taxon>
        <taxon>Anaeroplasma</taxon>
    </lineage>
</organism>
<evidence type="ECO:0000259" key="4">
    <source>
        <dbReference type="PROSITE" id="PS51934"/>
    </source>
</evidence>
<dbReference type="PANTHER" id="PTHR13943:SF77">
    <property type="entry name" value="LRAT DOMAIN-CONTAINING PROTEIN"/>
    <property type="match status" value="1"/>
</dbReference>
<evidence type="ECO:0000256" key="1">
    <source>
        <dbReference type="ARBA" id="ARBA00022679"/>
    </source>
</evidence>
<dbReference type="GO" id="GO:0005737">
    <property type="term" value="C:cytoplasm"/>
    <property type="evidence" value="ECO:0007669"/>
    <property type="project" value="TreeGrafter"/>
</dbReference>
<keyword evidence="3" id="KW-0443">Lipid metabolism</keyword>
<protein>
    <submittedName>
        <fullName evidence="5">Lecithin:retinol acyltransferase</fullName>
    </submittedName>
</protein>
<dbReference type="GO" id="GO:0070292">
    <property type="term" value="P:N-acylphosphatidylethanolamine metabolic process"/>
    <property type="evidence" value="ECO:0007669"/>
    <property type="project" value="TreeGrafter"/>
</dbReference>
<name>A0A397RVS7_9MOLU</name>
<sequence length="157" mass="18336">MPKWSLREAKMGDIIRVSIGKNMHHYGIYVSDSEVIQYGTGMDIFSKKEDVSIISTTIDDFINGKFLEVREYSVIEKLKKNSVAKTISLARARLGEAKYDILNNNCEHFVNECVFNKHESLEAEKYSENLKWFSVFLYKIWYKFIFNCLNIRGKIVT</sequence>
<dbReference type="InterPro" id="IPR007053">
    <property type="entry name" value="LRAT_dom"/>
</dbReference>
<dbReference type="GO" id="GO:0016410">
    <property type="term" value="F:N-acyltransferase activity"/>
    <property type="evidence" value="ECO:0007669"/>
    <property type="project" value="TreeGrafter"/>
</dbReference>
<keyword evidence="6" id="KW-1185">Reference proteome</keyword>
<comment type="caution">
    <text evidence="5">The sequence shown here is derived from an EMBL/GenBank/DDBJ whole genome shotgun (WGS) entry which is preliminary data.</text>
</comment>
<evidence type="ECO:0000313" key="5">
    <source>
        <dbReference type="EMBL" id="RIA78450.1"/>
    </source>
</evidence>
<proteinExistence type="predicted"/>
<gene>
    <name evidence="5" type="ORF">EI71_00010</name>
</gene>
<dbReference type="Proteomes" id="UP000266506">
    <property type="component" value="Unassembled WGS sequence"/>
</dbReference>
<dbReference type="Gene3D" id="3.90.1720.10">
    <property type="entry name" value="endopeptidase domain like (from Nostoc punctiforme)"/>
    <property type="match status" value="1"/>
</dbReference>
<dbReference type="PANTHER" id="PTHR13943">
    <property type="entry name" value="HRAS-LIKE SUPPRESSOR - RELATED"/>
    <property type="match status" value="1"/>
</dbReference>
<dbReference type="GO" id="GO:0004623">
    <property type="term" value="F:phospholipase A2 activity"/>
    <property type="evidence" value="ECO:0007669"/>
    <property type="project" value="TreeGrafter"/>
</dbReference>
<dbReference type="AlphaFoldDB" id="A0A397RVS7"/>
<feature type="domain" description="LRAT" evidence="4">
    <location>
        <begin position="15"/>
        <end position="122"/>
    </location>
</feature>
<dbReference type="EMBL" id="QXEV01000001">
    <property type="protein sequence ID" value="RIA78450.1"/>
    <property type="molecule type" value="Genomic_DNA"/>
</dbReference>
<keyword evidence="5" id="KW-0012">Acyltransferase</keyword>
<dbReference type="Pfam" id="PF04970">
    <property type="entry name" value="LRAT"/>
    <property type="match status" value="1"/>
</dbReference>
<dbReference type="PROSITE" id="PS51934">
    <property type="entry name" value="LRAT"/>
    <property type="match status" value="1"/>
</dbReference>
<dbReference type="GO" id="GO:0008970">
    <property type="term" value="F:phospholipase A1 activity"/>
    <property type="evidence" value="ECO:0007669"/>
    <property type="project" value="TreeGrafter"/>
</dbReference>
<keyword evidence="2" id="KW-0378">Hydrolase</keyword>
<dbReference type="OrthoDB" id="9812095at2"/>
<evidence type="ECO:0000313" key="6">
    <source>
        <dbReference type="Proteomes" id="UP000266506"/>
    </source>
</evidence>
<dbReference type="InParanoid" id="A0A397RVS7"/>
<dbReference type="InterPro" id="IPR051496">
    <property type="entry name" value="H-rev107_PLA/AT"/>
</dbReference>
<keyword evidence="1 5" id="KW-0808">Transferase</keyword>
<reference evidence="5 6" key="1">
    <citation type="submission" date="2018-08" db="EMBL/GenBank/DDBJ databases">
        <title>Genomic Encyclopedia of Archaeal and Bacterial Type Strains, Phase II (KMG-II): from individual species to whole genera.</title>
        <authorList>
            <person name="Goeker M."/>
        </authorList>
    </citation>
    <scope>NUCLEOTIDE SEQUENCE [LARGE SCALE GENOMIC DNA]</scope>
    <source>
        <strain evidence="5 6">ATCC 27112</strain>
    </source>
</reference>